<reference evidence="2 3" key="1">
    <citation type="submission" date="2018-11" db="EMBL/GenBank/DDBJ databases">
        <authorList>
            <person name="Lopez-Roques C."/>
            <person name="Donnadieu C."/>
            <person name="Bouchez O."/>
            <person name="Klopp C."/>
            <person name="Cabau C."/>
            <person name="Zahm M."/>
        </authorList>
    </citation>
    <scope>NUCLEOTIDE SEQUENCE [LARGE SCALE GENOMIC DNA]</scope>
    <source>
        <strain evidence="2">RS831</strain>
        <tissue evidence="2">Whole body</tissue>
    </source>
</reference>
<gene>
    <name evidence="2" type="ORF">OJAV_G00002830</name>
</gene>
<evidence type="ECO:0000313" key="2">
    <source>
        <dbReference type="EMBL" id="RVE75849.1"/>
    </source>
</evidence>
<dbReference type="Proteomes" id="UP000283210">
    <property type="component" value="Chromosome 1"/>
</dbReference>
<feature type="compositionally biased region" description="Basic and acidic residues" evidence="1">
    <location>
        <begin position="43"/>
        <end position="59"/>
    </location>
</feature>
<evidence type="ECO:0000256" key="1">
    <source>
        <dbReference type="SAM" id="MobiDB-lite"/>
    </source>
</evidence>
<dbReference type="EMBL" id="CM012437">
    <property type="protein sequence ID" value="RVE75849.1"/>
    <property type="molecule type" value="Genomic_DNA"/>
</dbReference>
<feature type="region of interest" description="Disordered" evidence="1">
    <location>
        <begin position="36"/>
        <end position="65"/>
    </location>
</feature>
<accession>A0A437DLB8</accession>
<reference evidence="2 3" key="2">
    <citation type="submission" date="2019-01" db="EMBL/GenBank/DDBJ databases">
        <title>A chromosome length genome reference of the Java medaka (oryzias javanicus).</title>
        <authorList>
            <person name="Herpin A."/>
            <person name="Takehana Y."/>
            <person name="Naruse K."/>
            <person name="Ansai S."/>
            <person name="Kawaguchi M."/>
        </authorList>
    </citation>
    <scope>NUCLEOTIDE SEQUENCE [LARGE SCALE GENOMIC DNA]</scope>
    <source>
        <strain evidence="2">RS831</strain>
        <tissue evidence="2">Whole body</tissue>
    </source>
</reference>
<protein>
    <submittedName>
        <fullName evidence="2">Uncharacterized protein</fullName>
    </submittedName>
</protein>
<proteinExistence type="predicted"/>
<keyword evidence="3" id="KW-1185">Reference proteome</keyword>
<name>A0A437DLB8_ORYJA</name>
<dbReference type="AlphaFoldDB" id="A0A437DLB8"/>
<sequence>MFSVAAVHNPDCQRISLNQMGQALWRLSPRQQQQLQEELADQLAERGGGKREQGRDGGAQRRAAQHCYSPDIYHCESLQ</sequence>
<evidence type="ECO:0000313" key="3">
    <source>
        <dbReference type="Proteomes" id="UP000283210"/>
    </source>
</evidence>
<organism evidence="2 3">
    <name type="scientific">Oryzias javanicus</name>
    <name type="common">Javanese ricefish</name>
    <name type="synonym">Aplocheilus javanicus</name>
    <dbReference type="NCBI Taxonomy" id="123683"/>
    <lineage>
        <taxon>Eukaryota</taxon>
        <taxon>Metazoa</taxon>
        <taxon>Chordata</taxon>
        <taxon>Craniata</taxon>
        <taxon>Vertebrata</taxon>
        <taxon>Euteleostomi</taxon>
        <taxon>Actinopterygii</taxon>
        <taxon>Neopterygii</taxon>
        <taxon>Teleostei</taxon>
        <taxon>Neoteleostei</taxon>
        <taxon>Acanthomorphata</taxon>
        <taxon>Ovalentaria</taxon>
        <taxon>Atherinomorphae</taxon>
        <taxon>Beloniformes</taxon>
        <taxon>Adrianichthyidae</taxon>
        <taxon>Oryziinae</taxon>
        <taxon>Oryzias</taxon>
    </lineage>
</organism>